<dbReference type="InParanoid" id="A0A1B4XJ12"/>
<gene>
    <name evidence="1" type="ORF">SCL_2516</name>
</gene>
<name>A0A1B4XJ12_9GAMM</name>
<dbReference type="KEGG" id="slim:SCL_2516"/>
<dbReference type="PANTHER" id="PTHR35866:SF1">
    <property type="entry name" value="YKGJ FAMILY CYSTEINE CLUSTER PROTEIN"/>
    <property type="match status" value="1"/>
</dbReference>
<dbReference type="EMBL" id="AP014879">
    <property type="protein sequence ID" value="BAV34793.1"/>
    <property type="molecule type" value="Genomic_DNA"/>
</dbReference>
<evidence type="ECO:0008006" key="3">
    <source>
        <dbReference type="Google" id="ProtNLM"/>
    </source>
</evidence>
<evidence type="ECO:0000313" key="1">
    <source>
        <dbReference type="EMBL" id="BAV34793.1"/>
    </source>
</evidence>
<keyword evidence="2" id="KW-1185">Reference proteome</keyword>
<dbReference type="RefSeq" id="WP_096361497.1">
    <property type="nucleotide sequence ID" value="NZ_AP014879.1"/>
</dbReference>
<proteinExistence type="predicted"/>
<dbReference type="Pfam" id="PF03692">
    <property type="entry name" value="CxxCxxCC"/>
    <property type="match status" value="1"/>
</dbReference>
<protein>
    <recommendedName>
        <fullName evidence="3">Fe-S oxidoreductase</fullName>
    </recommendedName>
</protein>
<dbReference type="PANTHER" id="PTHR35866">
    <property type="entry name" value="PUTATIVE-RELATED"/>
    <property type="match status" value="1"/>
</dbReference>
<organism evidence="1 2">
    <name type="scientific">Sulfuricaulis limicola</name>
    <dbReference type="NCBI Taxonomy" id="1620215"/>
    <lineage>
        <taxon>Bacteria</taxon>
        <taxon>Pseudomonadati</taxon>
        <taxon>Pseudomonadota</taxon>
        <taxon>Gammaproteobacteria</taxon>
        <taxon>Acidiferrobacterales</taxon>
        <taxon>Acidiferrobacteraceae</taxon>
        <taxon>Sulfuricaulis</taxon>
    </lineage>
</organism>
<sequence>MSSSSGFERRFACTGCGKCCTGRGSYVIEVSRREQRRIQRFLGIGRDWLRRRYVFRFDDERESVRMHANGDCVFLEEGKRCRIYAVRPAQCRTYPFWPELETRQAWRAEARRCEGILLGKSKITVRAE</sequence>
<reference evidence="1 2" key="1">
    <citation type="submission" date="2015-05" db="EMBL/GenBank/DDBJ databases">
        <title>Complete genome sequence of a sulfur-oxidizing gammaproteobacterium strain HA5.</title>
        <authorList>
            <person name="Miura A."/>
            <person name="Kojima H."/>
            <person name="Fukui M."/>
        </authorList>
    </citation>
    <scope>NUCLEOTIDE SEQUENCE [LARGE SCALE GENOMIC DNA]</scope>
    <source>
        <strain evidence="1 2">HA5</strain>
    </source>
</reference>
<dbReference type="InterPro" id="IPR005358">
    <property type="entry name" value="Puta_zinc/iron-chelating_dom"/>
</dbReference>
<evidence type="ECO:0000313" key="2">
    <source>
        <dbReference type="Proteomes" id="UP000243180"/>
    </source>
</evidence>
<dbReference type="OrthoDB" id="71604at2"/>
<dbReference type="AlphaFoldDB" id="A0A1B4XJ12"/>
<dbReference type="Proteomes" id="UP000243180">
    <property type="component" value="Chromosome"/>
</dbReference>
<accession>A0A1B4XJ12</accession>